<dbReference type="STRING" id="45072.Lqua_1560"/>
<reference evidence="3 5" key="1">
    <citation type="submission" date="2015-11" db="EMBL/GenBank/DDBJ databases">
        <title>Genomic analysis of 38 Legionella species identifies large and diverse effector repertoires.</title>
        <authorList>
            <person name="Burstein D."/>
            <person name="Amaro F."/>
            <person name="Zusman T."/>
            <person name="Lifshitz Z."/>
            <person name="Cohen O."/>
            <person name="Gilbert J.A."/>
            <person name="Pupko T."/>
            <person name="Shuman H.A."/>
            <person name="Segal G."/>
        </authorList>
    </citation>
    <scope>NUCLEOTIDE SEQUENCE [LARGE SCALE GENOMIC DNA]</scope>
    <source>
        <strain evidence="3 5">ATCC 49507</strain>
    </source>
</reference>
<sequence>MPKNTLKQFIVDFNKSNKNLKNVKITLKSSKEIDSFLKLLQTPNHEGLLLIADLDLSGTHFNPVQLQTLVSVLNALPNVKKLKLNDCNITDKDTQLLIKLEHVTHLSLNSNVLKRPVFNSKLVSLYLDYNNALDTHYVLHTLHLRSAELRHLSLKDCSVTDSDMMFFGKESSKLNKLTYLNLRKNNITHIGIDDLQKCLALVTLDVSQNTGIGNEGIEKMKVFKELRTLYADGCGISLNGLKSIARMNLYKVDLSFNPGLKMDWDFGDIKPNHTIRTFNLAQCRLNDGHAKVLIKQFPAATTLSVANNSLTKTGVITLLENPIMRELDVRTMALFSKPVSAYRKAPISPRNDIQQQQLIDKRKNTLRDAKIRIIELLDAIRTAPALQSIRLENTGLTEKMLLSLIPEGEQKSRNIKRINQLPLLQLQAQLHKQIEAKKEAKEEAKREAIKLANDELQPPIAAAVETSTVSNSLGNTGVSISRSEDRVVNPDHQLKALELENHQLKTELRRAHARIAELEKLVPGERKKEKTIVPSLAIPVMFQQSDSAKPSSSGTHVVTPLNPGN</sequence>
<evidence type="ECO:0000256" key="1">
    <source>
        <dbReference type="SAM" id="Coils"/>
    </source>
</evidence>
<dbReference type="Pfam" id="PF13516">
    <property type="entry name" value="LRR_6"/>
    <property type="match status" value="2"/>
</dbReference>
<dbReference type="PROSITE" id="PS51450">
    <property type="entry name" value="LRR"/>
    <property type="match status" value="1"/>
</dbReference>
<dbReference type="InterPro" id="IPR032675">
    <property type="entry name" value="LRR_dom_sf"/>
</dbReference>
<protein>
    <submittedName>
        <fullName evidence="3 4">Substrate of the Dot/Icm secretion system</fullName>
    </submittedName>
</protein>
<dbReference type="Proteomes" id="UP000254230">
    <property type="component" value="Unassembled WGS sequence"/>
</dbReference>
<feature type="region of interest" description="Disordered" evidence="2">
    <location>
        <begin position="544"/>
        <end position="565"/>
    </location>
</feature>
<gene>
    <name evidence="3" type="ORF">Lqua_1560</name>
    <name evidence="4" type="ORF">NCTC12376_01217</name>
</gene>
<evidence type="ECO:0000313" key="4">
    <source>
        <dbReference type="EMBL" id="STY17419.1"/>
    </source>
</evidence>
<evidence type="ECO:0000313" key="6">
    <source>
        <dbReference type="Proteomes" id="UP000254230"/>
    </source>
</evidence>
<dbReference type="EMBL" id="UGOW01000001">
    <property type="protein sequence ID" value="STY17419.1"/>
    <property type="molecule type" value="Genomic_DNA"/>
</dbReference>
<dbReference type="AlphaFoldDB" id="A0A378KTB7"/>
<dbReference type="SUPFAM" id="SSF52047">
    <property type="entry name" value="RNI-like"/>
    <property type="match status" value="1"/>
</dbReference>
<dbReference type="Gene3D" id="3.80.10.10">
    <property type="entry name" value="Ribonuclease Inhibitor"/>
    <property type="match status" value="1"/>
</dbReference>
<dbReference type="RefSeq" id="WP_058473716.1">
    <property type="nucleotide sequence ID" value="NZ_CAAAIL010000003.1"/>
</dbReference>
<dbReference type="InterPro" id="IPR051279">
    <property type="entry name" value="PP1-Reg/Actin-Interact_Protein"/>
</dbReference>
<keyword evidence="1" id="KW-0175">Coiled coil</keyword>
<organism evidence="4 6">
    <name type="scientific">Legionella quateirensis</name>
    <dbReference type="NCBI Taxonomy" id="45072"/>
    <lineage>
        <taxon>Bacteria</taxon>
        <taxon>Pseudomonadati</taxon>
        <taxon>Pseudomonadota</taxon>
        <taxon>Gammaproteobacteria</taxon>
        <taxon>Legionellales</taxon>
        <taxon>Legionellaceae</taxon>
        <taxon>Legionella</taxon>
    </lineage>
</organism>
<dbReference type="EMBL" id="LNYR01000012">
    <property type="protein sequence ID" value="KTD51333.1"/>
    <property type="molecule type" value="Genomic_DNA"/>
</dbReference>
<evidence type="ECO:0000256" key="2">
    <source>
        <dbReference type="SAM" id="MobiDB-lite"/>
    </source>
</evidence>
<evidence type="ECO:0000313" key="5">
    <source>
        <dbReference type="Proteomes" id="UP000054639"/>
    </source>
</evidence>
<keyword evidence="5" id="KW-1185">Reference proteome</keyword>
<dbReference type="InterPro" id="IPR001611">
    <property type="entry name" value="Leu-rich_rpt"/>
</dbReference>
<feature type="coiled-coil region" evidence="1">
    <location>
        <begin position="494"/>
        <end position="521"/>
    </location>
</feature>
<dbReference type="OrthoDB" id="5649905at2"/>
<accession>A0A378KTB7</accession>
<proteinExistence type="predicted"/>
<dbReference type="PANTHER" id="PTHR24112">
    <property type="entry name" value="LEUCINE-RICH REPEAT, ISOFORM F-RELATED"/>
    <property type="match status" value="1"/>
</dbReference>
<name>A0A378KTB7_9GAMM</name>
<dbReference type="Proteomes" id="UP000054639">
    <property type="component" value="Unassembled WGS sequence"/>
</dbReference>
<feature type="coiled-coil region" evidence="1">
    <location>
        <begin position="423"/>
        <end position="457"/>
    </location>
</feature>
<reference evidence="4 6" key="2">
    <citation type="submission" date="2018-06" db="EMBL/GenBank/DDBJ databases">
        <authorList>
            <consortium name="Pathogen Informatics"/>
            <person name="Doyle S."/>
        </authorList>
    </citation>
    <scope>NUCLEOTIDE SEQUENCE [LARGE SCALE GENOMIC DNA]</scope>
    <source>
        <strain evidence="4 6">NCTC12376</strain>
    </source>
</reference>
<dbReference type="Pfam" id="PF00560">
    <property type="entry name" value="LRR_1"/>
    <property type="match status" value="1"/>
</dbReference>
<evidence type="ECO:0000313" key="3">
    <source>
        <dbReference type="EMBL" id="KTD51333.1"/>
    </source>
</evidence>